<evidence type="ECO:0000256" key="7">
    <source>
        <dbReference type="ARBA" id="ARBA00022795"/>
    </source>
</evidence>
<dbReference type="HOGENOM" id="CLU_139638_5_0_9"/>
<dbReference type="AlphaFoldDB" id="B8CYR6"/>
<reference evidence="12 13" key="1">
    <citation type="journal article" date="2009" name="PLoS ONE">
        <title>Genome analysis of the anaerobic thermohalophilic bacterium Halothermothrix orenii.</title>
        <authorList>
            <person name="Mavromatis K."/>
            <person name="Ivanova N."/>
            <person name="Anderson I."/>
            <person name="Lykidis A."/>
            <person name="Hooper S.D."/>
            <person name="Sun H."/>
            <person name="Kunin V."/>
            <person name="Lapidus A."/>
            <person name="Hugenholtz P."/>
            <person name="Patel B."/>
            <person name="Kyrpides N.C."/>
        </authorList>
    </citation>
    <scope>NUCLEOTIDE SEQUENCE [LARGE SCALE GENOMIC DNA]</scope>
    <source>
        <strain evidence="13">H 168 / OCM 544 / DSM 9562</strain>
    </source>
</reference>
<organism evidence="12 13">
    <name type="scientific">Halothermothrix orenii (strain H 168 / OCM 544 / DSM 9562)</name>
    <dbReference type="NCBI Taxonomy" id="373903"/>
    <lineage>
        <taxon>Bacteria</taxon>
        <taxon>Bacillati</taxon>
        <taxon>Bacillota</taxon>
        <taxon>Clostridia</taxon>
        <taxon>Halanaerobiales</taxon>
        <taxon>Halothermotrichaceae</taxon>
        <taxon>Halothermothrix</taxon>
    </lineage>
</organism>
<keyword evidence="7" id="KW-1005">Bacterial flagellum biogenesis</keyword>
<dbReference type="GO" id="GO:0071973">
    <property type="term" value="P:bacterial-type flagellum-dependent cell motility"/>
    <property type="evidence" value="ECO:0007669"/>
    <property type="project" value="InterPro"/>
</dbReference>
<dbReference type="Pfam" id="PF02050">
    <property type="entry name" value="FliJ"/>
    <property type="match status" value="1"/>
</dbReference>
<keyword evidence="12" id="KW-0282">Flagellum</keyword>
<keyword evidence="11" id="KW-0175">Coiled coil</keyword>
<keyword evidence="10" id="KW-1006">Bacterial flagellum protein export</keyword>
<keyword evidence="8" id="KW-0653">Protein transport</keyword>
<comment type="similarity">
    <text evidence="2">Belongs to the FliJ family.</text>
</comment>
<dbReference type="EMBL" id="CP001098">
    <property type="protein sequence ID" value="ACL70435.1"/>
    <property type="molecule type" value="Genomic_DNA"/>
</dbReference>
<accession>B8CYR6</accession>
<evidence type="ECO:0000256" key="8">
    <source>
        <dbReference type="ARBA" id="ARBA00022927"/>
    </source>
</evidence>
<gene>
    <name evidence="12" type="ordered locus">Hore_16850</name>
</gene>
<dbReference type="OrthoDB" id="1727315at2"/>
<dbReference type="STRING" id="373903.Hore_16850"/>
<dbReference type="Proteomes" id="UP000000719">
    <property type="component" value="Chromosome"/>
</dbReference>
<sequence length="145" mass="17788">MKKFEFNLQKVLEVRSLEEDLARNKLLAARQKEREIQSRLREMNSTQRELYDYLRENNLDIQGTIEARKYLVYNRKRINNTEDKLHRQRDVVARHQKEYIDRRKNKKVLEKLKEKENQKYMKEFFRTEQKILDEIGQRSSGIQGD</sequence>
<name>B8CYR6_HALOH</name>
<evidence type="ECO:0000256" key="2">
    <source>
        <dbReference type="ARBA" id="ARBA00010004"/>
    </source>
</evidence>
<dbReference type="GO" id="GO:0044781">
    <property type="term" value="P:bacterial-type flagellum organization"/>
    <property type="evidence" value="ECO:0007669"/>
    <property type="project" value="UniProtKB-KW"/>
</dbReference>
<dbReference type="eggNOG" id="COG2882">
    <property type="taxonomic scope" value="Bacteria"/>
</dbReference>
<evidence type="ECO:0000313" key="12">
    <source>
        <dbReference type="EMBL" id="ACL70435.1"/>
    </source>
</evidence>
<evidence type="ECO:0000256" key="1">
    <source>
        <dbReference type="ARBA" id="ARBA00004413"/>
    </source>
</evidence>
<dbReference type="KEGG" id="hor:Hore_16850"/>
<dbReference type="InterPro" id="IPR053716">
    <property type="entry name" value="Flag_assembly_chemotaxis_eff"/>
</dbReference>
<keyword evidence="13" id="KW-1185">Reference proteome</keyword>
<evidence type="ECO:0000313" key="13">
    <source>
        <dbReference type="Proteomes" id="UP000000719"/>
    </source>
</evidence>
<evidence type="ECO:0000256" key="5">
    <source>
        <dbReference type="ARBA" id="ARBA00022475"/>
    </source>
</evidence>
<dbReference type="NCBIfam" id="TIGR02473">
    <property type="entry name" value="flagell_FliJ"/>
    <property type="match status" value="1"/>
</dbReference>
<evidence type="ECO:0000256" key="3">
    <source>
        <dbReference type="ARBA" id="ARBA00020392"/>
    </source>
</evidence>
<keyword evidence="12" id="KW-0969">Cilium</keyword>
<evidence type="ECO:0000256" key="6">
    <source>
        <dbReference type="ARBA" id="ARBA00022500"/>
    </source>
</evidence>
<dbReference type="RefSeq" id="WP_015923405.1">
    <property type="nucleotide sequence ID" value="NC_011899.1"/>
</dbReference>
<dbReference type="GO" id="GO:0005886">
    <property type="term" value="C:plasma membrane"/>
    <property type="evidence" value="ECO:0007669"/>
    <property type="project" value="UniProtKB-SubCell"/>
</dbReference>
<protein>
    <recommendedName>
        <fullName evidence="3">Flagellar FliJ protein</fullName>
    </recommendedName>
</protein>
<evidence type="ECO:0000256" key="9">
    <source>
        <dbReference type="ARBA" id="ARBA00023136"/>
    </source>
</evidence>
<comment type="subcellular location">
    <subcellularLocation>
        <location evidence="1">Cell membrane</location>
        <topology evidence="1">Peripheral membrane protein</topology>
        <orientation evidence="1">Cytoplasmic side</orientation>
    </subcellularLocation>
</comment>
<dbReference type="InterPro" id="IPR012823">
    <property type="entry name" value="Flagell_FliJ"/>
</dbReference>
<keyword evidence="9" id="KW-0472">Membrane</keyword>
<keyword evidence="5" id="KW-1003">Cell membrane</keyword>
<keyword evidence="12" id="KW-0966">Cell projection</keyword>
<keyword evidence="6" id="KW-0145">Chemotaxis</keyword>
<dbReference type="Gene3D" id="1.10.287.1700">
    <property type="match status" value="1"/>
</dbReference>
<proteinExistence type="inferred from homology"/>
<evidence type="ECO:0000256" key="10">
    <source>
        <dbReference type="ARBA" id="ARBA00023225"/>
    </source>
</evidence>
<dbReference type="GO" id="GO:0006935">
    <property type="term" value="P:chemotaxis"/>
    <property type="evidence" value="ECO:0007669"/>
    <property type="project" value="UniProtKB-KW"/>
</dbReference>
<dbReference type="GO" id="GO:0009288">
    <property type="term" value="C:bacterial-type flagellum"/>
    <property type="evidence" value="ECO:0007669"/>
    <property type="project" value="InterPro"/>
</dbReference>
<evidence type="ECO:0000256" key="11">
    <source>
        <dbReference type="SAM" id="Coils"/>
    </source>
</evidence>
<keyword evidence="4" id="KW-0813">Transport</keyword>
<evidence type="ECO:0000256" key="4">
    <source>
        <dbReference type="ARBA" id="ARBA00022448"/>
    </source>
</evidence>
<feature type="coiled-coil region" evidence="11">
    <location>
        <begin position="14"/>
        <end position="49"/>
    </location>
</feature>
<dbReference type="GO" id="GO:0015031">
    <property type="term" value="P:protein transport"/>
    <property type="evidence" value="ECO:0007669"/>
    <property type="project" value="UniProtKB-KW"/>
</dbReference>